<dbReference type="Proteomes" id="UP001216801">
    <property type="component" value="Unassembled WGS sequence"/>
</dbReference>
<reference evidence="2" key="1">
    <citation type="submission" date="2023-03" db="EMBL/GenBank/DDBJ databases">
        <title>Genetic diversity of Bacillus cereus sensu lato isolates from Slovenia.</title>
        <authorList>
            <person name="Abdelli M."/>
        </authorList>
    </citation>
    <scope>NUCLEOTIDE SEQUENCE</scope>
    <source>
        <strain evidence="2">SIBC39</strain>
    </source>
</reference>
<evidence type="ECO:0000313" key="3">
    <source>
        <dbReference type="Proteomes" id="UP001216801"/>
    </source>
</evidence>
<protein>
    <submittedName>
        <fullName evidence="2">Uncharacterized protein</fullName>
    </submittedName>
</protein>
<name>A0AAJ1KAH6_9BACI</name>
<dbReference type="InterPro" id="IPR018527">
    <property type="entry name" value="Rubredoxin_Fe_BS"/>
</dbReference>
<accession>A0AAJ1KAH6</accession>
<proteinExistence type="predicted"/>
<dbReference type="PROSITE" id="PS00202">
    <property type="entry name" value="RUBREDOXIN"/>
    <property type="match status" value="1"/>
</dbReference>
<dbReference type="EMBL" id="JARPRR010000030">
    <property type="protein sequence ID" value="MDG0955904.1"/>
    <property type="molecule type" value="Genomic_DNA"/>
</dbReference>
<evidence type="ECO:0000313" key="2">
    <source>
        <dbReference type="EMBL" id="MDG0955904.1"/>
    </source>
</evidence>
<gene>
    <name evidence="2" type="ORF">P6U19_25415</name>
</gene>
<comment type="caution">
    <text evidence="2">The sequence shown here is derived from an EMBL/GenBank/DDBJ whole genome shotgun (WGS) entry which is preliminary data.</text>
</comment>
<dbReference type="AlphaFoldDB" id="A0AAJ1KAH6"/>
<evidence type="ECO:0000256" key="1">
    <source>
        <dbReference type="ARBA" id="ARBA00022723"/>
    </source>
</evidence>
<keyword evidence="1" id="KW-0479">Metal-binding</keyword>
<dbReference type="GO" id="GO:0046872">
    <property type="term" value="F:metal ion binding"/>
    <property type="evidence" value="ECO:0007669"/>
    <property type="project" value="UniProtKB-KW"/>
</dbReference>
<sequence length="72" mass="8181">MTIKTIVVPNRDAAGWLHGTKTVTVEWNCPTCGEEMAEPQMESFCEDGEHYAVHKWDNKCGHIAKYTDLQEV</sequence>
<dbReference type="RefSeq" id="WP_277617142.1">
    <property type="nucleotide sequence ID" value="NZ_JARPRP010000031.1"/>
</dbReference>
<organism evidence="2 3">
    <name type="scientific">Bacillus paranthracis</name>
    <dbReference type="NCBI Taxonomy" id="2026186"/>
    <lineage>
        <taxon>Bacteria</taxon>
        <taxon>Bacillati</taxon>
        <taxon>Bacillota</taxon>
        <taxon>Bacilli</taxon>
        <taxon>Bacillales</taxon>
        <taxon>Bacillaceae</taxon>
        <taxon>Bacillus</taxon>
        <taxon>Bacillus cereus group</taxon>
    </lineage>
</organism>